<reference evidence="3 4" key="1">
    <citation type="journal article" date="2015" name="Genome Announc.">
        <title>Expanding the biotechnology potential of lactobacilli through comparative genomics of 213 strains and associated genera.</title>
        <authorList>
            <person name="Sun Z."/>
            <person name="Harris H.M."/>
            <person name="McCann A."/>
            <person name="Guo C."/>
            <person name="Argimon S."/>
            <person name="Zhang W."/>
            <person name="Yang X."/>
            <person name="Jeffery I.B."/>
            <person name="Cooney J.C."/>
            <person name="Kagawa T.F."/>
            <person name="Liu W."/>
            <person name="Song Y."/>
            <person name="Salvetti E."/>
            <person name="Wrobel A."/>
            <person name="Rasinkangas P."/>
            <person name="Parkhill J."/>
            <person name="Rea M.C."/>
            <person name="O'Sullivan O."/>
            <person name="Ritari J."/>
            <person name="Douillard F.P."/>
            <person name="Paul Ross R."/>
            <person name="Yang R."/>
            <person name="Briner A.E."/>
            <person name="Felis G.E."/>
            <person name="de Vos W.M."/>
            <person name="Barrangou R."/>
            <person name="Klaenhammer T.R."/>
            <person name="Caufield P.W."/>
            <person name="Cui Y."/>
            <person name="Zhang H."/>
            <person name="O'Toole P.W."/>
        </authorList>
    </citation>
    <scope>NUCLEOTIDE SEQUENCE [LARGE SCALE GENOMIC DNA]</scope>
    <source>
        <strain evidence="3 4">DSM 19907</strain>
    </source>
</reference>
<evidence type="ECO:0000259" key="2">
    <source>
        <dbReference type="Pfam" id="PF01370"/>
    </source>
</evidence>
<keyword evidence="4" id="KW-1185">Reference proteome</keyword>
<evidence type="ECO:0000313" key="3">
    <source>
        <dbReference type="EMBL" id="KRL18941.1"/>
    </source>
</evidence>
<comment type="similarity">
    <text evidence="1">Belongs to the NAD(P)-dependent epimerase/dehydratase family.</text>
</comment>
<sequence>MKCLADNILVTGGAGFIGSTLVRDLIEKGNTVTVVDDLSMGRLSNLPESDQLTFYQKSIIDRKFMDDLLIKHQFDYIYLLAAVASVADTIERPEVTHQINQDANLWIMETLRRNQLRPKKVIFTSSAAVYGDDPDQPKSEHSRIVPLSPYAIDKFASERFVIDYGQLYGLNTAATRFFNVYGPRQNPSSPYSGVLSLITQRLQDGQLFTLFGDGTQSRDFVYVGDVVSALQLIADTPDSNGQVYNVATGHSVSLIETIRIFEKISGDKLKIEFAEQRLGDIKRSEADISKLQSLGFEPKFDLETGLRRYWEFNQNH</sequence>
<comment type="caution">
    <text evidence="3">The sequence shown here is derived from an EMBL/GenBank/DDBJ whole genome shotgun (WGS) entry which is preliminary data.</text>
</comment>
<gene>
    <name evidence="3" type="ORF">FD12_GL001864</name>
</gene>
<name>A0ABR5PIA1_9LACO</name>
<evidence type="ECO:0000313" key="4">
    <source>
        <dbReference type="Proteomes" id="UP000051977"/>
    </source>
</evidence>
<dbReference type="RefSeq" id="WP_082622102.1">
    <property type="nucleotide sequence ID" value="NZ_AZEI01000001.1"/>
</dbReference>
<dbReference type="SUPFAM" id="SSF51735">
    <property type="entry name" value="NAD(P)-binding Rossmann-fold domains"/>
    <property type="match status" value="1"/>
</dbReference>
<accession>A0ABR5PIA1</accession>
<dbReference type="PANTHER" id="PTHR43000">
    <property type="entry name" value="DTDP-D-GLUCOSE 4,6-DEHYDRATASE-RELATED"/>
    <property type="match status" value="1"/>
</dbReference>
<dbReference type="EMBL" id="AZEI01000001">
    <property type="protein sequence ID" value="KRL18941.1"/>
    <property type="molecule type" value="Genomic_DNA"/>
</dbReference>
<proteinExistence type="inferred from homology"/>
<protein>
    <submittedName>
        <fullName evidence="3">NAD dependent epimerase dehydratase family protein</fullName>
    </submittedName>
</protein>
<dbReference type="Gene3D" id="3.90.25.10">
    <property type="entry name" value="UDP-galactose 4-epimerase, domain 1"/>
    <property type="match status" value="1"/>
</dbReference>
<dbReference type="Proteomes" id="UP000051977">
    <property type="component" value="Unassembled WGS sequence"/>
</dbReference>
<dbReference type="Gene3D" id="3.40.50.720">
    <property type="entry name" value="NAD(P)-binding Rossmann-like Domain"/>
    <property type="match status" value="1"/>
</dbReference>
<dbReference type="Pfam" id="PF01370">
    <property type="entry name" value="Epimerase"/>
    <property type="match status" value="1"/>
</dbReference>
<feature type="domain" description="NAD-dependent epimerase/dehydratase" evidence="2">
    <location>
        <begin position="8"/>
        <end position="247"/>
    </location>
</feature>
<evidence type="ECO:0000256" key="1">
    <source>
        <dbReference type="ARBA" id="ARBA00007637"/>
    </source>
</evidence>
<dbReference type="InterPro" id="IPR036291">
    <property type="entry name" value="NAD(P)-bd_dom_sf"/>
</dbReference>
<dbReference type="InterPro" id="IPR001509">
    <property type="entry name" value="Epimerase_deHydtase"/>
</dbReference>
<organism evidence="3 4">
    <name type="scientific">Lentilactobacillus rapi DSM 19907 = JCM 15042</name>
    <dbReference type="NCBI Taxonomy" id="1423795"/>
    <lineage>
        <taxon>Bacteria</taxon>
        <taxon>Bacillati</taxon>
        <taxon>Bacillota</taxon>
        <taxon>Bacilli</taxon>
        <taxon>Lactobacillales</taxon>
        <taxon>Lactobacillaceae</taxon>
        <taxon>Lentilactobacillus</taxon>
    </lineage>
</organism>